<sequence>MKRVYDGTHREREFSLGDWVYLKLQPYKQASLALRRNMKIAPKYYGPFKIIEKLGRVAYKLDLPKDSRTHPVFHVSLLRPKIRDSTRHNTTSRTR</sequence>
<proteinExistence type="predicted"/>
<reference evidence="2" key="1">
    <citation type="journal article" date="2023" name="G3 (Bethesda)">
        <title>Genome assembly and association tests identify interacting loci associated with vigor, precocity, and sex in interspecific pistachio rootstocks.</title>
        <authorList>
            <person name="Palmer W."/>
            <person name="Jacygrad E."/>
            <person name="Sagayaradj S."/>
            <person name="Cavanaugh K."/>
            <person name="Han R."/>
            <person name="Bertier L."/>
            <person name="Beede B."/>
            <person name="Kafkas S."/>
            <person name="Golino D."/>
            <person name="Preece J."/>
            <person name="Michelmore R."/>
        </authorList>
    </citation>
    <scope>NUCLEOTIDE SEQUENCE [LARGE SCALE GENOMIC DNA]</scope>
</reference>
<comment type="caution">
    <text evidence="1">The sequence shown here is derived from an EMBL/GenBank/DDBJ whole genome shotgun (WGS) entry which is preliminary data.</text>
</comment>
<organism evidence="1 2">
    <name type="scientific">Pistacia integerrima</name>
    <dbReference type="NCBI Taxonomy" id="434235"/>
    <lineage>
        <taxon>Eukaryota</taxon>
        <taxon>Viridiplantae</taxon>
        <taxon>Streptophyta</taxon>
        <taxon>Embryophyta</taxon>
        <taxon>Tracheophyta</taxon>
        <taxon>Spermatophyta</taxon>
        <taxon>Magnoliopsida</taxon>
        <taxon>eudicotyledons</taxon>
        <taxon>Gunneridae</taxon>
        <taxon>Pentapetalae</taxon>
        <taxon>rosids</taxon>
        <taxon>malvids</taxon>
        <taxon>Sapindales</taxon>
        <taxon>Anacardiaceae</taxon>
        <taxon>Pistacia</taxon>
    </lineage>
</organism>
<protein>
    <submittedName>
        <fullName evidence="1">Uncharacterized protein</fullName>
    </submittedName>
</protein>
<keyword evidence="2" id="KW-1185">Reference proteome</keyword>
<evidence type="ECO:0000313" key="1">
    <source>
        <dbReference type="EMBL" id="KAJ0014982.1"/>
    </source>
</evidence>
<gene>
    <name evidence="1" type="ORF">Pint_20217</name>
</gene>
<evidence type="ECO:0000313" key="2">
    <source>
        <dbReference type="Proteomes" id="UP001163603"/>
    </source>
</evidence>
<name>A0ACC0XE82_9ROSI</name>
<accession>A0ACC0XE82</accession>
<dbReference type="EMBL" id="CM047748">
    <property type="protein sequence ID" value="KAJ0014982.1"/>
    <property type="molecule type" value="Genomic_DNA"/>
</dbReference>
<dbReference type="Proteomes" id="UP001163603">
    <property type="component" value="Chromosome 13"/>
</dbReference>